<evidence type="ECO:0000313" key="6">
    <source>
        <dbReference type="Proteomes" id="UP001151760"/>
    </source>
</evidence>
<reference evidence="5" key="2">
    <citation type="submission" date="2022-01" db="EMBL/GenBank/DDBJ databases">
        <authorList>
            <person name="Yamashiro T."/>
            <person name="Shiraishi A."/>
            <person name="Satake H."/>
            <person name="Nakayama K."/>
        </authorList>
    </citation>
    <scope>NUCLEOTIDE SEQUENCE</scope>
</reference>
<evidence type="ECO:0000256" key="3">
    <source>
        <dbReference type="SAM" id="MobiDB-lite"/>
    </source>
</evidence>
<name>A0ABQ5GAQ1_9ASTR</name>
<comment type="caution">
    <text evidence="5">The sequence shown here is derived from an EMBL/GenBank/DDBJ whole genome shotgun (WGS) entry which is preliminary data.</text>
</comment>
<dbReference type="Pfam" id="PF00098">
    <property type="entry name" value="zf-CCHC"/>
    <property type="match status" value="1"/>
</dbReference>
<feature type="compositionally biased region" description="Polar residues" evidence="3">
    <location>
        <begin position="765"/>
        <end position="775"/>
    </location>
</feature>
<dbReference type="Pfam" id="PF22936">
    <property type="entry name" value="Pol_BBD"/>
    <property type="match status" value="1"/>
</dbReference>
<evidence type="ECO:0000313" key="5">
    <source>
        <dbReference type="EMBL" id="GJT72464.1"/>
    </source>
</evidence>
<feature type="compositionally biased region" description="Basic and acidic residues" evidence="3">
    <location>
        <begin position="745"/>
        <end position="762"/>
    </location>
</feature>
<organism evidence="5 6">
    <name type="scientific">Tanacetum coccineum</name>
    <dbReference type="NCBI Taxonomy" id="301880"/>
    <lineage>
        <taxon>Eukaryota</taxon>
        <taxon>Viridiplantae</taxon>
        <taxon>Streptophyta</taxon>
        <taxon>Embryophyta</taxon>
        <taxon>Tracheophyta</taxon>
        <taxon>Spermatophyta</taxon>
        <taxon>Magnoliopsida</taxon>
        <taxon>eudicotyledons</taxon>
        <taxon>Gunneridae</taxon>
        <taxon>Pentapetalae</taxon>
        <taxon>asterids</taxon>
        <taxon>campanulids</taxon>
        <taxon>Asterales</taxon>
        <taxon>Asteraceae</taxon>
        <taxon>Asteroideae</taxon>
        <taxon>Anthemideae</taxon>
        <taxon>Anthemidinae</taxon>
        <taxon>Tanacetum</taxon>
    </lineage>
</organism>
<feature type="coiled-coil region" evidence="2">
    <location>
        <begin position="1368"/>
        <end position="1395"/>
    </location>
</feature>
<feature type="coiled-coil region" evidence="2">
    <location>
        <begin position="1194"/>
        <end position="1221"/>
    </location>
</feature>
<dbReference type="Proteomes" id="UP001151760">
    <property type="component" value="Unassembled WGS sequence"/>
</dbReference>
<proteinExistence type="predicted"/>
<evidence type="ECO:0000256" key="1">
    <source>
        <dbReference type="PROSITE-ProRule" id="PRU00047"/>
    </source>
</evidence>
<evidence type="ECO:0000259" key="4">
    <source>
        <dbReference type="PROSITE" id="PS50158"/>
    </source>
</evidence>
<protein>
    <submittedName>
        <fullName evidence="5">Ribonuclease H-like domain-containing protein</fullName>
    </submittedName>
</protein>
<keyword evidence="1" id="KW-0863">Zinc-finger</keyword>
<dbReference type="InterPro" id="IPR054722">
    <property type="entry name" value="PolX-like_BBD"/>
</dbReference>
<sequence length="1407" mass="158257">MEAGDQAIQTILLGLLEDIYAAVDNCETAQEIWLRVQQMMKGSDIGIQEKKAKLFNEWERFTSTDEELIESYYHRNQVVQNPGVQNVGNQNGLIVVVGITNQNENGNVVETRAEGNANRNNADLDEIEEVNANCILIANLQQASTSGTQSEKASVYDSYGSTEEQYTDVRIKILLNVASINVALIDVNAAQSIIHPYLDSLVPQTKGSIHRGGTLASYLLSFRSFLLGLKVFLMLFGVTTPLIDVNAALLKLVLLENFNENYSKCLRLLYKVNAAEGVNAASEEVSTAELVSTAYLKEFDLLKWDQQVVSELVALRNFARRYGSRFCTHDYALWEVIENGATLPKTAVMEDVEKDTPITFAENKAQRRLEVKARSTLMMGIPNEHQLKFNSIKDAKLLLEAVEKRFDVNQKLLRSLSPEWNTHAVVWRNKADLDTMSMDDLYNNLKVYKPEVKVNITHGVSTASTQVNAANFTNIDNLSDAVICSFFASQPNNPQLAHEDLQQIHPNDIEEIDLRWQMAMLTMRARRFLKNTGRKHTVNSNETISFDKSKVECYNCHKRGHFARDCRKEGPNYALMAYSSLSSDSKVSNDSNCLESVEEKLEFYKKNASVYVENINGLKWDIKVGEITIRELKKKLEIIQKEKDSIQFNVDKFKNASNILPPYIGNFMPPTHDLSFTSLDEFVNKYVVENRKFDEEVSKVVRKSDDSPIIEDWVSDSEEKNVSQTKTEKKTVKLSIAKTEFVKPKQQEKTARKSVKQVEKHRQTTHNPKGNQRNWNNMMSQKLESNFEMFNKASYVCGSFDHLQTHPCAKKNLVPRAVLMKFGFVSVNTARQVNIAHSKTIVNVVRPMSYLSKTVHSTVKRPIHKNTVFKNSNDQRVNTVSGKKINTARPKAVVNVVKGNNVNAVKASACWVWKPKTKVLDHVSKHNSASITLKKFDYIDAQGISKSDQGVIDSGCSRHMTGNMSYLIDYEEIDRGYVAFGGNPKGGKITGKAKKSVELMMEKLFGMKLELIMVIITESTIRRDLQLEDEEGVDCLPNATIFKQLGLMGPKITAWNEFSSTMASAIICLAINQKFNFSKFIFESMIRNLEDVSGKFLMYPRKPKRKDTQVPRPSGHTEHVVDKAVHKELGNSLVRAITTASSLEAEQDSGNIAKTRSKATPNESSSLGTTSGGGLRCQETMGDTIAQTKFKNKVLDLEKTKTTLANEIASLKRRVKKLEHKQRSRTQWLKRLRNVGATTMVESFGNEEDLGEDASKQGRKINAIDVDEDITLVNDDADKEMFDVDALNGKEVFVAGQNENVVEEIVDAAQVSTAATTVTITTEEVTLSQALADLKSTKPKAKGIAFREPEPEKPLKKKDQLKLDEEIALKLQAEIDEEEIINRAEKEKIDEANIAWDDIQAKVDVDY</sequence>
<dbReference type="InterPro" id="IPR001878">
    <property type="entry name" value="Znf_CCHC"/>
</dbReference>
<dbReference type="EMBL" id="BQNB010018260">
    <property type="protein sequence ID" value="GJT72464.1"/>
    <property type="molecule type" value="Genomic_DNA"/>
</dbReference>
<keyword evidence="1" id="KW-0479">Metal-binding</keyword>
<dbReference type="PROSITE" id="PS50158">
    <property type="entry name" value="ZF_CCHC"/>
    <property type="match status" value="1"/>
</dbReference>
<feature type="region of interest" description="Disordered" evidence="3">
    <location>
        <begin position="1145"/>
        <end position="1176"/>
    </location>
</feature>
<evidence type="ECO:0000256" key="2">
    <source>
        <dbReference type="SAM" id="Coils"/>
    </source>
</evidence>
<dbReference type="SUPFAM" id="SSF57756">
    <property type="entry name" value="Retrovirus zinc finger-like domains"/>
    <property type="match status" value="1"/>
</dbReference>
<feature type="domain" description="CCHC-type" evidence="4">
    <location>
        <begin position="553"/>
        <end position="568"/>
    </location>
</feature>
<feature type="region of interest" description="Disordered" evidence="3">
    <location>
        <begin position="745"/>
        <end position="775"/>
    </location>
</feature>
<feature type="compositionally biased region" description="Polar residues" evidence="3">
    <location>
        <begin position="1145"/>
        <end position="1163"/>
    </location>
</feature>
<accession>A0ABQ5GAQ1</accession>
<dbReference type="Gene3D" id="4.10.60.10">
    <property type="entry name" value="Zinc finger, CCHC-type"/>
    <property type="match status" value="1"/>
</dbReference>
<gene>
    <name evidence="5" type="ORF">Tco_1031750</name>
</gene>
<dbReference type="SMART" id="SM00343">
    <property type="entry name" value="ZnF_C2HC"/>
    <property type="match status" value="1"/>
</dbReference>
<keyword evidence="2" id="KW-0175">Coiled coil</keyword>
<dbReference type="InterPro" id="IPR036875">
    <property type="entry name" value="Znf_CCHC_sf"/>
</dbReference>
<keyword evidence="6" id="KW-1185">Reference proteome</keyword>
<keyword evidence="1" id="KW-0862">Zinc</keyword>
<reference evidence="5" key="1">
    <citation type="journal article" date="2022" name="Int. J. Mol. Sci.">
        <title>Draft Genome of Tanacetum Coccineum: Genomic Comparison of Closely Related Tanacetum-Family Plants.</title>
        <authorList>
            <person name="Yamashiro T."/>
            <person name="Shiraishi A."/>
            <person name="Nakayama K."/>
            <person name="Satake H."/>
        </authorList>
    </citation>
    <scope>NUCLEOTIDE SEQUENCE</scope>
</reference>
<feature type="coiled-coil region" evidence="2">
    <location>
        <begin position="594"/>
        <end position="649"/>
    </location>
</feature>